<dbReference type="Proteomes" id="UP001225873">
    <property type="component" value="Unassembled WGS sequence"/>
</dbReference>
<organism evidence="4 5">
    <name type="scientific">Planococcus notacanthi</name>
    <dbReference type="NCBI Taxonomy" id="3035188"/>
    <lineage>
        <taxon>Bacteria</taxon>
        <taxon>Bacillati</taxon>
        <taxon>Bacillota</taxon>
        <taxon>Bacilli</taxon>
        <taxon>Bacillales</taxon>
        <taxon>Caryophanaceae</taxon>
        <taxon>Planococcus</taxon>
    </lineage>
</organism>
<sequence>MKEKGFTLLEMLLVLMVLMAIIAITIPGYQAMSVKKEEQRFFEILQQDVYYAQSQSLDLKQVVKIAFRETKRSYDIYMDTHIPGQTRKIPDSVTLKKTSNLTEIKFNASGSVVQSGTFRFGTSSGEKTMVVHLGGGRVVFSE</sequence>
<dbReference type="SUPFAM" id="SSF54523">
    <property type="entry name" value="Pili subunits"/>
    <property type="match status" value="1"/>
</dbReference>
<dbReference type="Pfam" id="PF07963">
    <property type="entry name" value="N_methyl"/>
    <property type="match status" value="1"/>
</dbReference>
<reference evidence="4 5" key="1">
    <citation type="submission" date="2023-03" db="EMBL/GenBank/DDBJ databases">
        <authorList>
            <person name="Uniacke-Lowe S."/>
            <person name="Ross P."/>
            <person name="Hill C."/>
        </authorList>
    </citation>
    <scope>NUCLEOTIDE SEQUENCE [LARGE SCALE GENOMIC DNA]</scope>
    <source>
        <strain evidence="4 5">APC 4016</strain>
    </source>
</reference>
<keyword evidence="3" id="KW-0812">Transmembrane</keyword>
<dbReference type="NCBIfam" id="NF040982">
    <property type="entry name" value="ComGD"/>
    <property type="match status" value="1"/>
</dbReference>
<name>A0ABT7ZI38_9BACL</name>
<dbReference type="EMBL" id="JASDCQ010000001">
    <property type="protein sequence ID" value="MDN3426809.1"/>
    <property type="molecule type" value="Genomic_DNA"/>
</dbReference>
<evidence type="ECO:0000313" key="4">
    <source>
        <dbReference type="EMBL" id="MDN3426809.1"/>
    </source>
</evidence>
<dbReference type="InterPro" id="IPR045584">
    <property type="entry name" value="Pilin-like"/>
</dbReference>
<dbReference type="Gene3D" id="3.30.700.10">
    <property type="entry name" value="Glycoprotein, Type 4 Pilin"/>
    <property type="match status" value="1"/>
</dbReference>
<comment type="subcellular location">
    <subcellularLocation>
        <location evidence="1">Cell surface</location>
    </subcellularLocation>
</comment>
<evidence type="ECO:0000313" key="5">
    <source>
        <dbReference type="Proteomes" id="UP001225873"/>
    </source>
</evidence>
<keyword evidence="3" id="KW-1133">Transmembrane helix</keyword>
<evidence type="ECO:0000256" key="3">
    <source>
        <dbReference type="SAM" id="Phobius"/>
    </source>
</evidence>
<dbReference type="InterPro" id="IPR016785">
    <property type="entry name" value="ComGD"/>
</dbReference>
<keyword evidence="2" id="KW-0178">Competence</keyword>
<dbReference type="PIRSF" id="PIRSF021292">
    <property type="entry name" value="Competence_ComGD"/>
    <property type="match status" value="1"/>
</dbReference>
<accession>A0ABT7ZI38</accession>
<keyword evidence="3" id="KW-0472">Membrane</keyword>
<evidence type="ECO:0000256" key="2">
    <source>
        <dbReference type="ARBA" id="ARBA00023287"/>
    </source>
</evidence>
<proteinExistence type="predicted"/>
<keyword evidence="5" id="KW-1185">Reference proteome</keyword>
<dbReference type="InterPro" id="IPR012902">
    <property type="entry name" value="N_methyl_site"/>
</dbReference>
<comment type="caution">
    <text evidence="4">The sequence shown here is derived from an EMBL/GenBank/DDBJ whole genome shotgun (WGS) entry which is preliminary data.</text>
</comment>
<evidence type="ECO:0000256" key="1">
    <source>
        <dbReference type="ARBA" id="ARBA00004241"/>
    </source>
</evidence>
<gene>
    <name evidence="4" type="primary">comGD</name>
    <name evidence="4" type="ORF">QMA01_05835</name>
</gene>
<feature type="transmembrane region" description="Helical" evidence="3">
    <location>
        <begin position="6"/>
        <end position="26"/>
    </location>
</feature>
<dbReference type="PROSITE" id="PS00409">
    <property type="entry name" value="PROKAR_NTER_METHYL"/>
    <property type="match status" value="1"/>
</dbReference>
<protein>
    <submittedName>
        <fullName evidence="4">Competence type IV pilus minor pilin ComGD</fullName>
    </submittedName>
</protein>